<feature type="compositionally biased region" description="Polar residues" evidence="1">
    <location>
        <begin position="111"/>
        <end position="123"/>
    </location>
</feature>
<protein>
    <submittedName>
        <fullName evidence="2">Uncharacterized protein</fullName>
    </submittedName>
</protein>
<accession>A0A182PFJ7</accession>
<feature type="region of interest" description="Disordered" evidence="1">
    <location>
        <begin position="101"/>
        <end position="123"/>
    </location>
</feature>
<organism evidence="2 3">
    <name type="scientific">Anopheles epiroticus</name>
    <dbReference type="NCBI Taxonomy" id="199890"/>
    <lineage>
        <taxon>Eukaryota</taxon>
        <taxon>Metazoa</taxon>
        <taxon>Ecdysozoa</taxon>
        <taxon>Arthropoda</taxon>
        <taxon>Hexapoda</taxon>
        <taxon>Insecta</taxon>
        <taxon>Pterygota</taxon>
        <taxon>Neoptera</taxon>
        <taxon>Endopterygota</taxon>
        <taxon>Diptera</taxon>
        <taxon>Nematocera</taxon>
        <taxon>Culicoidea</taxon>
        <taxon>Culicidae</taxon>
        <taxon>Anophelinae</taxon>
        <taxon>Anopheles</taxon>
    </lineage>
</organism>
<dbReference type="EnsemblMetazoa" id="AEPI005704-RA">
    <property type="protein sequence ID" value="AEPI005704-PA"/>
    <property type="gene ID" value="AEPI005704"/>
</dbReference>
<name>A0A182PFJ7_9DIPT</name>
<evidence type="ECO:0000313" key="2">
    <source>
        <dbReference type="EnsemblMetazoa" id="AEPI005704-PA"/>
    </source>
</evidence>
<dbReference type="Proteomes" id="UP000075885">
    <property type="component" value="Unassembled WGS sequence"/>
</dbReference>
<evidence type="ECO:0000256" key="1">
    <source>
        <dbReference type="SAM" id="MobiDB-lite"/>
    </source>
</evidence>
<reference evidence="3" key="1">
    <citation type="submission" date="2013-03" db="EMBL/GenBank/DDBJ databases">
        <title>The Genome Sequence of Anopheles epiroticus epiroticus2.</title>
        <authorList>
            <consortium name="The Broad Institute Genomics Platform"/>
            <person name="Neafsey D.E."/>
            <person name="Howell P."/>
            <person name="Walker B."/>
            <person name="Young S.K."/>
            <person name="Zeng Q."/>
            <person name="Gargeya S."/>
            <person name="Fitzgerald M."/>
            <person name="Haas B."/>
            <person name="Abouelleil A."/>
            <person name="Allen A.W."/>
            <person name="Alvarado L."/>
            <person name="Arachchi H.M."/>
            <person name="Berlin A.M."/>
            <person name="Chapman S.B."/>
            <person name="Gainer-Dewar J."/>
            <person name="Goldberg J."/>
            <person name="Griggs A."/>
            <person name="Gujja S."/>
            <person name="Hansen M."/>
            <person name="Howarth C."/>
            <person name="Imamovic A."/>
            <person name="Ireland A."/>
            <person name="Larimer J."/>
            <person name="McCowan C."/>
            <person name="Murphy C."/>
            <person name="Pearson M."/>
            <person name="Poon T.W."/>
            <person name="Priest M."/>
            <person name="Roberts A."/>
            <person name="Saif S."/>
            <person name="Shea T."/>
            <person name="Sisk P."/>
            <person name="Sykes S."/>
            <person name="Wortman J."/>
            <person name="Nusbaum C."/>
            <person name="Birren B."/>
        </authorList>
    </citation>
    <scope>NUCLEOTIDE SEQUENCE [LARGE SCALE GENOMIC DNA]</scope>
    <source>
        <strain evidence="3">Epiroticus2</strain>
    </source>
</reference>
<proteinExistence type="predicted"/>
<keyword evidence="3" id="KW-1185">Reference proteome</keyword>
<dbReference type="VEuPathDB" id="VectorBase:AEPI005704"/>
<reference evidence="2" key="2">
    <citation type="submission" date="2020-05" db="UniProtKB">
        <authorList>
            <consortium name="EnsemblMetazoa"/>
        </authorList>
    </citation>
    <scope>IDENTIFICATION</scope>
    <source>
        <strain evidence="2">Epiroticus2</strain>
    </source>
</reference>
<evidence type="ECO:0000313" key="3">
    <source>
        <dbReference type="Proteomes" id="UP000075885"/>
    </source>
</evidence>
<sequence length="152" mass="14919">MSTGRVRTNCPTDRASLDGQPGLYRKEGWVDTGKCPYYTPSGLLTGGGTSMATTGAPLGGAAYLSPAGGGGIGVSHPLDSGGLAGVGVGGGGPLLYSGGGGGGGQTLAGSHHQSSLLPNGTTGTGVNPNDYDINVHTIKNMLMTTRVPESCV</sequence>
<dbReference type="AlphaFoldDB" id="A0A182PFJ7"/>